<dbReference type="InterPro" id="IPR043519">
    <property type="entry name" value="NT_sf"/>
</dbReference>
<evidence type="ECO:0000256" key="4">
    <source>
        <dbReference type="ARBA" id="ARBA00034736"/>
    </source>
</evidence>
<dbReference type="GO" id="GO:0052929">
    <property type="term" value="F:ATP:3'-cytidine-cytidine-tRNA adenylyltransferase activity"/>
    <property type="evidence" value="ECO:0007669"/>
    <property type="project" value="TreeGrafter"/>
</dbReference>
<dbReference type="GO" id="GO:0000166">
    <property type="term" value="F:nucleotide binding"/>
    <property type="evidence" value="ECO:0007669"/>
    <property type="project" value="UniProtKB-KW"/>
</dbReference>
<comment type="similarity">
    <text evidence="1 5">Belongs to the tRNA nucleotidyltransferase/poly(A) polymerase family.</text>
</comment>
<evidence type="ECO:0000256" key="5">
    <source>
        <dbReference type="RuleBase" id="RU003953"/>
    </source>
</evidence>
<organism evidence="8 9">
    <name type="scientific">Zopfia rhizophila CBS 207.26</name>
    <dbReference type="NCBI Taxonomy" id="1314779"/>
    <lineage>
        <taxon>Eukaryota</taxon>
        <taxon>Fungi</taxon>
        <taxon>Dikarya</taxon>
        <taxon>Ascomycota</taxon>
        <taxon>Pezizomycotina</taxon>
        <taxon>Dothideomycetes</taxon>
        <taxon>Dothideomycetes incertae sedis</taxon>
        <taxon>Zopfiaceae</taxon>
        <taxon>Zopfia</taxon>
    </lineage>
</organism>
<feature type="domain" description="Poly A polymerase head" evidence="7">
    <location>
        <begin position="171"/>
        <end position="252"/>
    </location>
</feature>
<dbReference type="CDD" id="cd05398">
    <property type="entry name" value="NT_ClassII-CCAase"/>
    <property type="match status" value="1"/>
</dbReference>
<keyword evidence="3 5" id="KW-0694">RNA-binding</keyword>
<dbReference type="SUPFAM" id="SSF48371">
    <property type="entry name" value="ARM repeat"/>
    <property type="match status" value="1"/>
</dbReference>
<reference evidence="8" key="1">
    <citation type="journal article" date="2020" name="Stud. Mycol.">
        <title>101 Dothideomycetes genomes: a test case for predicting lifestyles and emergence of pathogens.</title>
        <authorList>
            <person name="Haridas S."/>
            <person name="Albert R."/>
            <person name="Binder M."/>
            <person name="Bloem J."/>
            <person name="Labutti K."/>
            <person name="Salamov A."/>
            <person name="Andreopoulos B."/>
            <person name="Baker S."/>
            <person name="Barry K."/>
            <person name="Bills G."/>
            <person name="Bluhm B."/>
            <person name="Cannon C."/>
            <person name="Castanera R."/>
            <person name="Culley D."/>
            <person name="Daum C."/>
            <person name="Ezra D."/>
            <person name="Gonzalez J."/>
            <person name="Henrissat B."/>
            <person name="Kuo A."/>
            <person name="Liang C."/>
            <person name="Lipzen A."/>
            <person name="Lutzoni F."/>
            <person name="Magnuson J."/>
            <person name="Mondo S."/>
            <person name="Nolan M."/>
            <person name="Ohm R."/>
            <person name="Pangilinan J."/>
            <person name="Park H.-J."/>
            <person name="Ramirez L."/>
            <person name="Alfaro M."/>
            <person name="Sun H."/>
            <person name="Tritt A."/>
            <person name="Yoshinaga Y."/>
            <person name="Zwiers L.-H."/>
            <person name="Turgeon B."/>
            <person name="Goodwin S."/>
            <person name="Spatafora J."/>
            <person name="Crous P."/>
            <person name="Grigoriev I."/>
        </authorList>
    </citation>
    <scope>NUCLEOTIDE SEQUENCE</scope>
    <source>
        <strain evidence="8">CBS 207.26</strain>
    </source>
</reference>
<dbReference type="SUPFAM" id="SSF81301">
    <property type="entry name" value="Nucleotidyltransferase"/>
    <property type="match status" value="1"/>
</dbReference>
<dbReference type="InterPro" id="IPR002646">
    <property type="entry name" value="PolA_pol_head_dom"/>
</dbReference>
<feature type="compositionally biased region" description="Basic and acidic residues" evidence="6">
    <location>
        <begin position="602"/>
        <end position="614"/>
    </location>
</feature>
<keyword evidence="2 5" id="KW-0808">Transferase</keyword>
<evidence type="ECO:0000256" key="2">
    <source>
        <dbReference type="ARBA" id="ARBA00022679"/>
    </source>
</evidence>
<gene>
    <name evidence="8" type="ORF">K469DRAFT_566440</name>
</gene>
<dbReference type="Gene3D" id="3.30.460.10">
    <property type="entry name" value="Beta Polymerase, domain 2"/>
    <property type="match status" value="1"/>
</dbReference>
<dbReference type="AlphaFoldDB" id="A0A6A6EB52"/>
<dbReference type="PANTHER" id="PTHR13734">
    <property type="entry name" value="TRNA-NUCLEOTIDYLTRANSFERASE"/>
    <property type="match status" value="1"/>
</dbReference>
<feature type="region of interest" description="Disordered" evidence="6">
    <location>
        <begin position="52"/>
        <end position="80"/>
    </location>
</feature>
<feature type="compositionally biased region" description="Basic and acidic residues" evidence="6">
    <location>
        <begin position="652"/>
        <end position="669"/>
    </location>
</feature>
<dbReference type="GO" id="GO:0001680">
    <property type="term" value="P:tRNA 3'-terminal CCA addition"/>
    <property type="evidence" value="ECO:0007669"/>
    <property type="project" value="TreeGrafter"/>
</dbReference>
<feature type="region of interest" description="Disordered" evidence="6">
    <location>
        <begin position="592"/>
        <end position="614"/>
    </location>
</feature>
<evidence type="ECO:0000313" key="9">
    <source>
        <dbReference type="Proteomes" id="UP000800200"/>
    </source>
</evidence>
<evidence type="ECO:0000256" key="6">
    <source>
        <dbReference type="SAM" id="MobiDB-lite"/>
    </source>
</evidence>
<dbReference type="Pfam" id="PF01743">
    <property type="entry name" value="PolyA_pol"/>
    <property type="match status" value="2"/>
</dbReference>
<evidence type="ECO:0000256" key="1">
    <source>
        <dbReference type="ARBA" id="ARBA00007265"/>
    </source>
</evidence>
<dbReference type="GO" id="GO:0003723">
    <property type="term" value="F:RNA binding"/>
    <property type="evidence" value="ECO:0007669"/>
    <property type="project" value="UniProtKB-KW"/>
</dbReference>
<evidence type="ECO:0000256" key="3">
    <source>
        <dbReference type="ARBA" id="ARBA00022884"/>
    </source>
</evidence>
<dbReference type="Gene3D" id="1.10.3090.10">
    <property type="entry name" value="cca-adding enzyme, domain 2"/>
    <property type="match status" value="1"/>
</dbReference>
<accession>A0A6A6EB52</accession>
<feature type="domain" description="Poly A polymerase head" evidence="7">
    <location>
        <begin position="90"/>
        <end position="120"/>
    </location>
</feature>
<dbReference type="EMBL" id="ML994624">
    <property type="protein sequence ID" value="KAF2188295.1"/>
    <property type="molecule type" value="Genomic_DNA"/>
</dbReference>
<proteinExistence type="inferred from homology"/>
<sequence>MAQDISSVPFGATIVEPPSGEAIPTTIKLTDVEKKLRILLLDVAEFIDGMTPVSDSVKAPEDSLDETPVPDPSNEDEKVKPELAGQRIVLRFTGGWVRDKLLGVGSHDIDVAINKMTGLEFGLKLKEYLELPGHAQQYGLVPAGKEDGKSSGKDKSRKVAPGLYKIEANPEKSKHLETITTNILGLDIDFVNLRKETYTEDSRNPQMEFGTPEEDALRRDATINAMFYNLNTSKIEDFTRRGFEDMGRKIIRTPLDPYQTFKDDPLRVLRLIRFASRLNYTIDDLSQNAMANEEILKALKVKISRERVGIEIDKMLKGPDPCTALRLIDSLGLYNTIFTDPTRELEYNPNLEKFSEVYTAVRDISQNIPDIPLIISKTLLRNPDEQYLAWICASLIPWADAPMVPNSKPNQRPHYAATLVAREGLKAPNRISDVVTGSLRDAEEIGKLVDQCHRQIKWPTTNRVGLDATARDTLGMAIRRWGPTWRSQVWFTLLHELFQETLGSESHQRIYEKYAIFLEQLTKHDVLDAYAFKPLLTGKDLARALNTDPGSWMKDALDVVMEWQLANPGITDPSAAIEAVKVHKAETLHKAATAEQAGGAEKGAKPEETKKNRELPSRLATHFLQLTIRPLFSQNKPHPTLTPAGHASALPKDGKARFPEDTSDAPWKDPKQGHAIELLRWVLSVLGTKGVETNWGLLIPPILKLMDDISLKWKAVGCEMLTLLLKSTPPALLKRTGLGNVFEESLWPLFTYLPNLTEEKESAALLDEVFPALRALADAMYPPSKPTDQTSSSTPREKFLDKILREGILAPTFHAPPSTYPHLATILLKHLPSLQQAMGIDSVKHLQSLIPLLANILSEPLAPAYPPLMVVAAKGAQGCVLNAWPRISVHRGDILKGLTVSWIRVEEEKAKEVDGERQGELEGIMKELKTCVGMLDAVLNGVEDVKWEDEKRELIGADERLRGLFEENGE</sequence>
<dbReference type="InterPro" id="IPR016024">
    <property type="entry name" value="ARM-type_fold"/>
</dbReference>
<keyword evidence="9" id="KW-1185">Reference proteome</keyword>
<dbReference type="PANTHER" id="PTHR13734:SF5">
    <property type="entry name" value="CCA TRNA NUCLEOTIDYLTRANSFERASE, MITOCHONDRIAL"/>
    <property type="match status" value="1"/>
</dbReference>
<evidence type="ECO:0000313" key="8">
    <source>
        <dbReference type="EMBL" id="KAF2188295.1"/>
    </source>
</evidence>
<dbReference type="Pfam" id="PF10521">
    <property type="entry name" value="Tti2"/>
    <property type="match status" value="1"/>
</dbReference>
<comment type="similarity">
    <text evidence="4">Belongs to the TTI2 family.</text>
</comment>
<dbReference type="Proteomes" id="UP000800200">
    <property type="component" value="Unassembled WGS sequence"/>
</dbReference>
<protein>
    <submittedName>
        <fullName evidence="8">Poly A polymerase C-terminal region-like protein</fullName>
    </submittedName>
</protein>
<dbReference type="InterPro" id="IPR018870">
    <property type="entry name" value="Tti2"/>
</dbReference>
<dbReference type="SUPFAM" id="SSF81891">
    <property type="entry name" value="Poly A polymerase C-terminal region-like"/>
    <property type="match status" value="1"/>
</dbReference>
<feature type="region of interest" description="Disordered" evidence="6">
    <location>
        <begin position="635"/>
        <end position="669"/>
    </location>
</feature>
<evidence type="ECO:0000259" key="7">
    <source>
        <dbReference type="Pfam" id="PF01743"/>
    </source>
</evidence>
<dbReference type="GO" id="GO:0110078">
    <property type="term" value="C:TTT Hsp90 cochaperone complex"/>
    <property type="evidence" value="ECO:0007669"/>
    <property type="project" value="InterPro"/>
</dbReference>
<dbReference type="GO" id="GO:0052927">
    <property type="term" value="F:CC tRNA cytidylyltransferase activity"/>
    <property type="evidence" value="ECO:0007669"/>
    <property type="project" value="TreeGrafter"/>
</dbReference>
<dbReference type="OrthoDB" id="445712at2759"/>
<name>A0A6A6EB52_9PEZI</name>